<feature type="domain" description="DUF659" evidence="1">
    <location>
        <begin position="10"/>
        <end position="108"/>
    </location>
</feature>
<dbReference type="Pfam" id="PF04937">
    <property type="entry name" value="DUF659"/>
    <property type="match status" value="1"/>
</dbReference>
<dbReference type="PANTHER" id="PTHR32166">
    <property type="entry name" value="OSJNBA0013A04.12 PROTEIN"/>
    <property type="match status" value="1"/>
</dbReference>
<sequence>MGSTRLFYNSNTWTNLDQHSYINVVDYSPKGAMFLNSFERLADKKTETFLRDILVSVIGEIGAENIIQVIKNNASNNGLTDDLIMDRYPYIYKTKSSAYGVQLIVKDI</sequence>
<comment type="caution">
    <text evidence="2">The sequence shown here is derived from an EMBL/GenBank/DDBJ whole genome shotgun (WGS) entry which is preliminary data.</text>
</comment>
<accession>A0A7J7P3M4</accession>
<dbReference type="PANTHER" id="PTHR32166:SF63">
    <property type="entry name" value="HAT TRANSPOSON SUPERFAMILY PROTEIN"/>
    <property type="match status" value="1"/>
</dbReference>
<proteinExistence type="predicted"/>
<evidence type="ECO:0000259" key="1">
    <source>
        <dbReference type="Pfam" id="PF04937"/>
    </source>
</evidence>
<gene>
    <name evidence="2" type="ORF">GIB67_039891</name>
</gene>
<dbReference type="Proteomes" id="UP000541444">
    <property type="component" value="Unassembled WGS sequence"/>
</dbReference>
<keyword evidence="3" id="KW-1185">Reference proteome</keyword>
<name>A0A7J7P3M4_9MAGN</name>
<dbReference type="OrthoDB" id="1937290at2759"/>
<evidence type="ECO:0000313" key="3">
    <source>
        <dbReference type="Proteomes" id="UP000541444"/>
    </source>
</evidence>
<organism evidence="2 3">
    <name type="scientific">Kingdonia uniflora</name>
    <dbReference type="NCBI Taxonomy" id="39325"/>
    <lineage>
        <taxon>Eukaryota</taxon>
        <taxon>Viridiplantae</taxon>
        <taxon>Streptophyta</taxon>
        <taxon>Embryophyta</taxon>
        <taxon>Tracheophyta</taxon>
        <taxon>Spermatophyta</taxon>
        <taxon>Magnoliopsida</taxon>
        <taxon>Ranunculales</taxon>
        <taxon>Circaeasteraceae</taxon>
        <taxon>Kingdonia</taxon>
    </lineage>
</organism>
<dbReference type="InterPro" id="IPR007021">
    <property type="entry name" value="DUF659"/>
</dbReference>
<dbReference type="AlphaFoldDB" id="A0A7J7P3M4"/>
<reference evidence="2 3" key="1">
    <citation type="journal article" date="2020" name="IScience">
        <title>Genome Sequencing of the Endangered Kingdonia uniflora (Circaeasteraceae, Ranunculales) Reveals Potential Mechanisms of Evolutionary Specialization.</title>
        <authorList>
            <person name="Sun Y."/>
            <person name="Deng T."/>
            <person name="Zhang A."/>
            <person name="Moore M.J."/>
            <person name="Landis J.B."/>
            <person name="Lin N."/>
            <person name="Zhang H."/>
            <person name="Zhang X."/>
            <person name="Huang J."/>
            <person name="Zhang X."/>
            <person name="Sun H."/>
            <person name="Wang H."/>
        </authorList>
    </citation>
    <scope>NUCLEOTIDE SEQUENCE [LARGE SCALE GENOMIC DNA]</scope>
    <source>
        <strain evidence="2">TB1705</strain>
        <tissue evidence="2">Leaf</tissue>
    </source>
</reference>
<dbReference type="EMBL" id="JACGCM010000309">
    <property type="protein sequence ID" value="KAF6173940.1"/>
    <property type="molecule type" value="Genomic_DNA"/>
</dbReference>
<protein>
    <recommendedName>
        <fullName evidence="1">DUF659 domain-containing protein</fullName>
    </recommendedName>
</protein>
<evidence type="ECO:0000313" key="2">
    <source>
        <dbReference type="EMBL" id="KAF6173940.1"/>
    </source>
</evidence>